<evidence type="ECO:0000256" key="3">
    <source>
        <dbReference type="ARBA" id="ARBA00022827"/>
    </source>
</evidence>
<evidence type="ECO:0000256" key="5">
    <source>
        <dbReference type="ARBA" id="ARBA00023027"/>
    </source>
</evidence>
<evidence type="ECO:0000313" key="9">
    <source>
        <dbReference type="EMBL" id="KAK5295729.1"/>
    </source>
</evidence>
<comment type="caution">
    <text evidence="9">The sequence shown here is derived from an EMBL/GenBank/DDBJ whole genome shotgun (WGS) entry which is preliminary data.</text>
</comment>
<dbReference type="InterPro" id="IPR023753">
    <property type="entry name" value="FAD/NAD-binding_dom"/>
</dbReference>
<dbReference type="InterPro" id="IPR054585">
    <property type="entry name" value="NDH2-like_C"/>
</dbReference>
<feature type="domain" description="FAD/NAD(P)-binding" evidence="7">
    <location>
        <begin position="16"/>
        <end position="139"/>
    </location>
</feature>
<dbReference type="Pfam" id="PF07992">
    <property type="entry name" value="Pyr_redox_2"/>
    <property type="match status" value="1"/>
</dbReference>
<name>A0ABR0M956_9PEZI</name>
<evidence type="ECO:0000256" key="6">
    <source>
        <dbReference type="SAM" id="MobiDB-lite"/>
    </source>
</evidence>
<evidence type="ECO:0000256" key="2">
    <source>
        <dbReference type="ARBA" id="ARBA00022630"/>
    </source>
</evidence>
<dbReference type="InterPro" id="IPR036188">
    <property type="entry name" value="FAD/NAD-bd_sf"/>
</dbReference>
<evidence type="ECO:0008006" key="11">
    <source>
        <dbReference type="Google" id="ProtNLM"/>
    </source>
</evidence>
<dbReference type="PANTHER" id="PTHR43706:SF17">
    <property type="entry name" value="NADH DEHYDROGENASE (EUROFUNG)"/>
    <property type="match status" value="1"/>
</dbReference>
<reference evidence="9 10" key="1">
    <citation type="submission" date="2023-08" db="EMBL/GenBank/DDBJ databases">
        <title>Black Yeasts Isolated from many extreme environments.</title>
        <authorList>
            <person name="Coleine C."/>
            <person name="Stajich J.E."/>
            <person name="Selbmann L."/>
        </authorList>
    </citation>
    <scope>NUCLEOTIDE SEQUENCE [LARGE SCALE GENOMIC DNA]</scope>
    <source>
        <strain evidence="9 10">CCFEE 536</strain>
    </source>
</reference>
<feature type="domain" description="External alternative NADH-ubiquinone oxidoreductase-like C-terminal" evidence="8">
    <location>
        <begin position="256"/>
        <end position="314"/>
    </location>
</feature>
<evidence type="ECO:0000313" key="10">
    <source>
        <dbReference type="Proteomes" id="UP001357485"/>
    </source>
</evidence>
<accession>A0ABR0M956</accession>
<evidence type="ECO:0000256" key="4">
    <source>
        <dbReference type="ARBA" id="ARBA00023002"/>
    </source>
</evidence>
<proteinExistence type="inferred from homology"/>
<dbReference type="SUPFAM" id="SSF51905">
    <property type="entry name" value="FAD/NAD(P)-binding domain"/>
    <property type="match status" value="1"/>
</dbReference>
<dbReference type="InterPro" id="IPR045024">
    <property type="entry name" value="NDH-2"/>
</dbReference>
<keyword evidence="4" id="KW-0560">Oxidoreductase</keyword>
<dbReference type="Gene3D" id="3.50.50.100">
    <property type="match status" value="1"/>
</dbReference>
<dbReference type="Proteomes" id="UP001357485">
    <property type="component" value="Unassembled WGS sequence"/>
</dbReference>
<keyword evidence="2" id="KW-0285">Flavoprotein</keyword>
<dbReference type="EMBL" id="JAVRRA010000023">
    <property type="protein sequence ID" value="KAK5295729.1"/>
    <property type="molecule type" value="Genomic_DNA"/>
</dbReference>
<keyword evidence="10" id="KW-1185">Reference proteome</keyword>
<evidence type="ECO:0000256" key="1">
    <source>
        <dbReference type="ARBA" id="ARBA00005272"/>
    </source>
</evidence>
<feature type="region of interest" description="Disordered" evidence="6">
    <location>
        <begin position="91"/>
        <end position="110"/>
    </location>
</feature>
<organism evidence="9 10">
    <name type="scientific">Cryomyces antarcticus</name>
    <dbReference type="NCBI Taxonomy" id="329879"/>
    <lineage>
        <taxon>Eukaryota</taxon>
        <taxon>Fungi</taxon>
        <taxon>Dikarya</taxon>
        <taxon>Ascomycota</taxon>
        <taxon>Pezizomycotina</taxon>
        <taxon>Dothideomycetes</taxon>
        <taxon>Dothideomycetes incertae sedis</taxon>
        <taxon>Cryomyces</taxon>
    </lineage>
</organism>
<dbReference type="PANTHER" id="PTHR43706">
    <property type="entry name" value="NADH DEHYDROGENASE"/>
    <property type="match status" value="1"/>
</dbReference>
<keyword evidence="3" id="KW-0274">FAD</keyword>
<keyword evidence="5" id="KW-0520">NAD</keyword>
<gene>
    <name evidence="9" type="ORF">LTR16_000712</name>
</gene>
<evidence type="ECO:0000259" key="8">
    <source>
        <dbReference type="Pfam" id="PF22366"/>
    </source>
</evidence>
<protein>
    <recommendedName>
        <fullName evidence="11">FAD/NAD(P)-binding domain-containing protein</fullName>
    </recommendedName>
</protein>
<comment type="similarity">
    <text evidence="1">Belongs to the NADH dehydrogenase family.</text>
</comment>
<evidence type="ECO:0000259" key="7">
    <source>
        <dbReference type="Pfam" id="PF07992"/>
    </source>
</evidence>
<dbReference type="Pfam" id="PF22366">
    <property type="entry name" value="NDH2_C"/>
    <property type="match status" value="1"/>
</dbReference>
<sequence length="318" mass="35300">MAALPTTSDTMKKNLLNFAVVGGGPTGIEFSAELHDIIMEDLAKLYPDLIKYHHITVYDVAPTVLNMFDQKLSKYASDRFRREGISIKTSHHVESLRTGTSESEEGHESNSLTLKIKEEGDVGVGMVVWSTGLMMNPFVEKALGGASSLPARGTKFNKSTPAEVQIAQWTIRKDEKTAGIITDDRLRVTLQPKEGDVEHKQQAVLEDVFAIGDCAVMEDTLYPATAQVASQKAEWLAKRLNKGDIEKAGFNYKDLGIMAYVGNWNAIVQSGGANISGRTAWLVWRGAYLTKSVSWRNRILIPVYWVINWAFGRDTSRF</sequence>